<dbReference type="Gene3D" id="1.25.40.10">
    <property type="entry name" value="Tetratricopeptide repeat domain"/>
    <property type="match status" value="1"/>
</dbReference>
<dbReference type="Proteomes" id="UP001379533">
    <property type="component" value="Chromosome"/>
</dbReference>
<keyword evidence="1 3" id="KW-0547">Nucleotide-binding</keyword>
<dbReference type="PROSITE" id="PS50011">
    <property type="entry name" value="PROTEIN_KINASE_DOM"/>
    <property type="match status" value="1"/>
</dbReference>
<name>A0ABZ2KKU4_9BACT</name>
<dbReference type="EMBL" id="CP089982">
    <property type="protein sequence ID" value="WXA99273.1"/>
    <property type="molecule type" value="Genomic_DNA"/>
</dbReference>
<accession>A0ABZ2KKU4</accession>
<evidence type="ECO:0000313" key="5">
    <source>
        <dbReference type="EMBL" id="WXA99273.1"/>
    </source>
</evidence>
<reference evidence="5 6" key="1">
    <citation type="submission" date="2021-12" db="EMBL/GenBank/DDBJ databases">
        <title>Discovery of the Pendulisporaceae a myxobacterial family with distinct sporulation behavior and unique specialized metabolism.</title>
        <authorList>
            <person name="Garcia R."/>
            <person name="Popoff A."/>
            <person name="Bader C.D."/>
            <person name="Loehr J."/>
            <person name="Walesch S."/>
            <person name="Walt C."/>
            <person name="Boldt J."/>
            <person name="Bunk B."/>
            <person name="Haeckl F.J.F.P.J."/>
            <person name="Gunesch A.P."/>
            <person name="Birkelbach J."/>
            <person name="Nuebel U."/>
            <person name="Pietschmann T."/>
            <person name="Bach T."/>
            <person name="Mueller R."/>
        </authorList>
    </citation>
    <scope>NUCLEOTIDE SEQUENCE [LARGE SCALE GENOMIC DNA]</scope>
    <source>
        <strain evidence="5 6">MSr12523</strain>
    </source>
</reference>
<dbReference type="InterPro" id="IPR041664">
    <property type="entry name" value="AAA_16"/>
</dbReference>
<protein>
    <submittedName>
        <fullName evidence="5">AAA family ATPase</fullName>
    </submittedName>
</protein>
<dbReference type="RefSeq" id="WP_394849908.1">
    <property type="nucleotide sequence ID" value="NZ_CP089982.1"/>
</dbReference>
<sequence length="1178" mass="127878">MGLHALFGRARELTDLQTALRRALAGQGSVFLLSGEAGIGKTRLAEESARLARDGGASVIWGRAWEVEGAPPCWPWVQVLQACLEMAEGAAFATNHARGTDLAPLLGAAGAGAVDAHEPSLDPLRVGSAIVALLDRLGRDRPLLLVFDDLHAADVASLELLLAVARELRRLPVLLVGTYRELEARRIPKVSALLNHIAREGTLRPLGRLDPASVTQILTEVLGDEPASDLAAAVFAATEGNPLFVDALGQLLASRGRVSLQDGFILPDSIRETVHEMLRRLSDESRRILDAAAVLGREFSVVTLQLVCGQPAEDVLTAVSEGLAAGVLGGETKPVRPVRFAHVLIRETLYQDLSPTERMGLHASAAQALERMHGADLDAHLAELAHHKFEGAPLGSWLDAADFAIKAGHHAMNLCAFDDAARHFERALTALEHGQSRDDAQRADLLWRLGIARIRVGQAQVGRELCERAAVLAEQAMQPRIYARAALAYGFESQRGRVDPRMVELLETALQLNPEKDALHAQIMARLATAMTPTLHRERPLRLAREAMSVARLLGDRRALLTVLATARGTFGAPDELTELVPIDREIATLAAEFGDKPLEFHAHHRLAFAAMYLGDRDTGELEIAIQQRLANETRVPQHQLQAAGIRLLWAIACDNAPDIVTAEADLRELGERLGDPLALALIEANRFVCAERQADAAGEAAAMRGLQALEAAHPSFASWSLLGVPVMGWWRMFRDKASMDDPRLREEHRIWLEQLTPERTKVMLGPFTAFMAPRFIRLRDRDGMGALYRTLLPFELWMTGAPGLWAVLGPVSHVLGALAAALDRTDRAGAHFEQAISFCKRARFPAFEAHARAALAALSSSRPRFQESALARVGTFVHGYRIERILGTGGMGTVYAASHHDGRRVAIKFLHERLRDDESALHLFHREATLANDVGHPGAVPVLAHDTDEGGHPFLIMPLLEGETVRARWERANKRLPAGEVAVIMSAALEVLAHAHTAGIVHRDIKPENLFITSSGEIRVLDFGIARRLDGDGSITMTGQVIGSPAFMPPEQALGRREAIGPHSDCWAAGATIFTLLSGEFVHPADNAQAQLAAAATRPARSLGPVMPYLPVAIVAFVDKAVAFDATERWPSAREMRAALHAAFGDALGCPVDALAERFRTEPTVEWSNLTTMRGPS</sequence>
<dbReference type="SMART" id="SM00220">
    <property type="entry name" value="S_TKc"/>
    <property type="match status" value="1"/>
</dbReference>
<dbReference type="Gene3D" id="3.30.200.20">
    <property type="entry name" value="Phosphorylase Kinase, domain 1"/>
    <property type="match status" value="1"/>
</dbReference>
<feature type="binding site" evidence="3">
    <location>
        <position position="909"/>
    </location>
    <ligand>
        <name>ATP</name>
        <dbReference type="ChEBI" id="CHEBI:30616"/>
    </ligand>
</feature>
<dbReference type="Gene3D" id="1.10.510.10">
    <property type="entry name" value="Transferase(Phosphotransferase) domain 1"/>
    <property type="match status" value="1"/>
</dbReference>
<dbReference type="InterPro" id="IPR011990">
    <property type="entry name" value="TPR-like_helical_dom_sf"/>
</dbReference>
<dbReference type="InterPro" id="IPR011009">
    <property type="entry name" value="Kinase-like_dom_sf"/>
</dbReference>
<evidence type="ECO:0000256" key="3">
    <source>
        <dbReference type="PROSITE-ProRule" id="PRU10141"/>
    </source>
</evidence>
<dbReference type="PROSITE" id="PS00108">
    <property type="entry name" value="PROTEIN_KINASE_ST"/>
    <property type="match status" value="1"/>
</dbReference>
<keyword evidence="2 3" id="KW-0067">ATP-binding</keyword>
<keyword evidence="6" id="KW-1185">Reference proteome</keyword>
<dbReference type="PROSITE" id="PS00107">
    <property type="entry name" value="PROTEIN_KINASE_ATP"/>
    <property type="match status" value="1"/>
</dbReference>
<evidence type="ECO:0000313" key="6">
    <source>
        <dbReference type="Proteomes" id="UP001379533"/>
    </source>
</evidence>
<proteinExistence type="predicted"/>
<dbReference type="InterPro" id="IPR017441">
    <property type="entry name" value="Protein_kinase_ATP_BS"/>
</dbReference>
<dbReference type="Pfam" id="PF13191">
    <property type="entry name" value="AAA_16"/>
    <property type="match status" value="1"/>
</dbReference>
<dbReference type="InterPro" id="IPR008271">
    <property type="entry name" value="Ser/Thr_kinase_AS"/>
</dbReference>
<evidence type="ECO:0000256" key="1">
    <source>
        <dbReference type="ARBA" id="ARBA00022741"/>
    </source>
</evidence>
<organism evidence="5 6">
    <name type="scientific">Pendulispora brunnea</name>
    <dbReference type="NCBI Taxonomy" id="2905690"/>
    <lineage>
        <taxon>Bacteria</taxon>
        <taxon>Pseudomonadati</taxon>
        <taxon>Myxococcota</taxon>
        <taxon>Myxococcia</taxon>
        <taxon>Myxococcales</taxon>
        <taxon>Sorangiineae</taxon>
        <taxon>Pendulisporaceae</taxon>
        <taxon>Pendulispora</taxon>
    </lineage>
</organism>
<dbReference type="InterPro" id="IPR000719">
    <property type="entry name" value="Prot_kinase_dom"/>
</dbReference>
<dbReference type="InterPro" id="IPR027417">
    <property type="entry name" value="P-loop_NTPase"/>
</dbReference>
<dbReference type="SUPFAM" id="SSF56112">
    <property type="entry name" value="Protein kinase-like (PK-like)"/>
    <property type="match status" value="1"/>
</dbReference>
<dbReference type="CDD" id="cd14014">
    <property type="entry name" value="STKc_PknB_like"/>
    <property type="match status" value="1"/>
</dbReference>
<dbReference type="SUPFAM" id="SSF48452">
    <property type="entry name" value="TPR-like"/>
    <property type="match status" value="1"/>
</dbReference>
<gene>
    <name evidence="5" type="ORF">LZC95_20925</name>
</gene>
<dbReference type="SUPFAM" id="SSF52540">
    <property type="entry name" value="P-loop containing nucleoside triphosphate hydrolases"/>
    <property type="match status" value="1"/>
</dbReference>
<dbReference type="Gene3D" id="3.40.50.300">
    <property type="entry name" value="P-loop containing nucleotide triphosphate hydrolases"/>
    <property type="match status" value="1"/>
</dbReference>
<dbReference type="Pfam" id="PF00069">
    <property type="entry name" value="Pkinase"/>
    <property type="match status" value="1"/>
</dbReference>
<dbReference type="PANTHER" id="PTHR16305:SF35">
    <property type="entry name" value="TRANSCRIPTIONAL ACTIVATOR DOMAIN"/>
    <property type="match status" value="1"/>
</dbReference>
<feature type="domain" description="Protein kinase" evidence="4">
    <location>
        <begin position="881"/>
        <end position="1145"/>
    </location>
</feature>
<evidence type="ECO:0000259" key="4">
    <source>
        <dbReference type="PROSITE" id="PS50011"/>
    </source>
</evidence>
<dbReference type="PANTHER" id="PTHR16305">
    <property type="entry name" value="TESTICULAR SOLUBLE ADENYLYL CYCLASE"/>
    <property type="match status" value="1"/>
</dbReference>
<evidence type="ECO:0000256" key="2">
    <source>
        <dbReference type="ARBA" id="ARBA00022840"/>
    </source>
</evidence>